<keyword evidence="2" id="KW-1185">Reference proteome</keyword>
<name>A0A0U3F432_9CREN</name>
<evidence type="ECO:0000313" key="1">
    <source>
        <dbReference type="EMBL" id="ALU12309.1"/>
    </source>
</evidence>
<reference evidence="1 2" key="1">
    <citation type="submission" date="2013-11" db="EMBL/GenBank/DDBJ databases">
        <title>Comparative genomics of Ignicoccus.</title>
        <authorList>
            <person name="Podar M."/>
        </authorList>
    </citation>
    <scope>NUCLEOTIDE SEQUENCE [LARGE SCALE GENOMIC DNA]</scope>
    <source>
        <strain evidence="1 2">DSM 13165</strain>
    </source>
</reference>
<proteinExistence type="predicted"/>
<sequence length="40" mass="4693">MFTLNSVFFKNKPFSTAMRLIVEGRSGGKKSFRLDIRKRK</sequence>
<protein>
    <submittedName>
        <fullName evidence="1">Uncharacterized protein</fullName>
    </submittedName>
</protein>
<dbReference type="STRING" id="940295.EYM_02300"/>
<accession>A0A0U3F432</accession>
<organism evidence="1 2">
    <name type="scientific">Ignicoccus islandicus DSM 13165</name>
    <dbReference type="NCBI Taxonomy" id="940295"/>
    <lineage>
        <taxon>Archaea</taxon>
        <taxon>Thermoproteota</taxon>
        <taxon>Thermoprotei</taxon>
        <taxon>Desulfurococcales</taxon>
        <taxon>Desulfurococcaceae</taxon>
        <taxon>Ignicoccus</taxon>
    </lineage>
</organism>
<gene>
    <name evidence="1" type="ORF">EYM_02300</name>
</gene>
<evidence type="ECO:0000313" key="2">
    <source>
        <dbReference type="Proteomes" id="UP000060778"/>
    </source>
</evidence>
<dbReference type="KEGG" id="iis:EYM_02300"/>
<dbReference type="Proteomes" id="UP000060778">
    <property type="component" value="Chromosome"/>
</dbReference>
<dbReference type="AlphaFoldDB" id="A0A0U3F432"/>
<dbReference type="EMBL" id="CP006867">
    <property type="protein sequence ID" value="ALU12309.1"/>
    <property type="molecule type" value="Genomic_DNA"/>
</dbReference>